<dbReference type="AlphaFoldDB" id="A0A392UVC4"/>
<dbReference type="Proteomes" id="UP000265520">
    <property type="component" value="Unassembled WGS sequence"/>
</dbReference>
<evidence type="ECO:0000259" key="2">
    <source>
        <dbReference type="PROSITE" id="PS50158"/>
    </source>
</evidence>
<keyword evidence="1" id="KW-0479">Metal-binding</keyword>
<dbReference type="InterPro" id="IPR036875">
    <property type="entry name" value="Znf_CCHC_sf"/>
</dbReference>
<dbReference type="InterPro" id="IPR001878">
    <property type="entry name" value="Znf_CCHC"/>
</dbReference>
<feature type="non-terminal residue" evidence="3">
    <location>
        <position position="1"/>
    </location>
</feature>
<dbReference type="Gene3D" id="4.10.60.10">
    <property type="entry name" value="Zinc finger, CCHC-type"/>
    <property type="match status" value="1"/>
</dbReference>
<comment type="caution">
    <text evidence="3">The sequence shown here is derived from an EMBL/GenBank/DDBJ whole genome shotgun (WGS) entry which is preliminary data.</text>
</comment>
<organism evidence="3 4">
    <name type="scientific">Trifolium medium</name>
    <dbReference type="NCBI Taxonomy" id="97028"/>
    <lineage>
        <taxon>Eukaryota</taxon>
        <taxon>Viridiplantae</taxon>
        <taxon>Streptophyta</taxon>
        <taxon>Embryophyta</taxon>
        <taxon>Tracheophyta</taxon>
        <taxon>Spermatophyta</taxon>
        <taxon>Magnoliopsida</taxon>
        <taxon>eudicotyledons</taxon>
        <taxon>Gunneridae</taxon>
        <taxon>Pentapetalae</taxon>
        <taxon>rosids</taxon>
        <taxon>fabids</taxon>
        <taxon>Fabales</taxon>
        <taxon>Fabaceae</taxon>
        <taxon>Papilionoideae</taxon>
        <taxon>50 kb inversion clade</taxon>
        <taxon>NPAAA clade</taxon>
        <taxon>Hologalegina</taxon>
        <taxon>IRL clade</taxon>
        <taxon>Trifolieae</taxon>
        <taxon>Trifolium</taxon>
    </lineage>
</organism>
<evidence type="ECO:0000313" key="3">
    <source>
        <dbReference type="EMBL" id="MCI79984.1"/>
    </source>
</evidence>
<proteinExistence type="predicted"/>
<keyword evidence="1" id="KW-0862">Zinc</keyword>
<dbReference type="SMART" id="SM00343">
    <property type="entry name" value="ZnF_C2HC"/>
    <property type="match status" value="1"/>
</dbReference>
<sequence>GHYHHGDCLKGKGVCYYCKELGHMRHECPEWRKRVGSSATTKNKG</sequence>
<dbReference type="Pfam" id="PF00098">
    <property type="entry name" value="zf-CCHC"/>
    <property type="match status" value="1"/>
</dbReference>
<accession>A0A392UVC4</accession>
<dbReference type="EMBL" id="LXQA010985380">
    <property type="protein sequence ID" value="MCI79984.1"/>
    <property type="molecule type" value="Genomic_DNA"/>
</dbReference>
<evidence type="ECO:0000313" key="4">
    <source>
        <dbReference type="Proteomes" id="UP000265520"/>
    </source>
</evidence>
<reference evidence="3 4" key="1">
    <citation type="journal article" date="2018" name="Front. Plant Sci.">
        <title>Red Clover (Trifolium pratense) and Zigzag Clover (T. medium) - A Picture of Genomic Similarities and Differences.</title>
        <authorList>
            <person name="Dluhosova J."/>
            <person name="Istvanek J."/>
            <person name="Nedelnik J."/>
            <person name="Repkova J."/>
        </authorList>
    </citation>
    <scope>NUCLEOTIDE SEQUENCE [LARGE SCALE GENOMIC DNA]</scope>
    <source>
        <strain evidence="4">cv. 10/8</strain>
        <tissue evidence="3">Leaf</tissue>
    </source>
</reference>
<dbReference type="GO" id="GO:0003676">
    <property type="term" value="F:nucleic acid binding"/>
    <property type="evidence" value="ECO:0007669"/>
    <property type="project" value="InterPro"/>
</dbReference>
<name>A0A392UVC4_9FABA</name>
<dbReference type="SUPFAM" id="SSF57756">
    <property type="entry name" value="Retrovirus zinc finger-like domains"/>
    <property type="match status" value="1"/>
</dbReference>
<dbReference type="PROSITE" id="PS50158">
    <property type="entry name" value="ZF_CCHC"/>
    <property type="match status" value="1"/>
</dbReference>
<evidence type="ECO:0000256" key="1">
    <source>
        <dbReference type="PROSITE-ProRule" id="PRU00047"/>
    </source>
</evidence>
<dbReference type="GO" id="GO:0008270">
    <property type="term" value="F:zinc ion binding"/>
    <property type="evidence" value="ECO:0007669"/>
    <property type="project" value="UniProtKB-KW"/>
</dbReference>
<keyword evidence="1" id="KW-0863">Zinc-finger</keyword>
<keyword evidence="4" id="KW-1185">Reference proteome</keyword>
<protein>
    <recommendedName>
        <fullName evidence="2">CCHC-type domain-containing protein</fullName>
    </recommendedName>
</protein>
<feature type="domain" description="CCHC-type" evidence="2">
    <location>
        <begin position="15"/>
        <end position="30"/>
    </location>
</feature>